<protein>
    <recommendedName>
        <fullName evidence="2 5">Basal-body rod modification protein FlgD</fullName>
    </recommendedName>
</protein>
<evidence type="ECO:0000313" key="9">
    <source>
        <dbReference type="Proteomes" id="UP000199302"/>
    </source>
</evidence>
<feature type="domain" description="FlgD/Vpr Ig-like" evidence="7">
    <location>
        <begin position="110"/>
        <end position="175"/>
    </location>
</feature>
<evidence type="ECO:0000259" key="7">
    <source>
        <dbReference type="Pfam" id="PF13860"/>
    </source>
</evidence>
<keyword evidence="3 5" id="KW-1005">Bacterial flagellum biogenesis</keyword>
<dbReference type="Pfam" id="PF03963">
    <property type="entry name" value="FlgD"/>
    <property type="match status" value="1"/>
</dbReference>
<sequence length="227" mass="23468">MTDVTSATSAAATTATPSTSASGSSPAAITSDFETFLKMLTAQLQNQDPLNPVESTDYAVQLATFSSVEQQVQTNDLLTTLLQQGGYGGLSDYAHWVGMDVKSSAGVAHDGSPVALSFDPLAEGETGSLVIKNDSGMALQRIPLSSGTGAMTWQGEDDNGLPYGDGTYYFSVEVYENGVTSDVRKVMAFDEVVEVRSDSGAVELLLASGGTVSPDEVTAVRGASDGA</sequence>
<dbReference type="GO" id="GO:0044781">
    <property type="term" value="P:bacterial-type flagellum organization"/>
    <property type="evidence" value="ECO:0007669"/>
    <property type="project" value="UniProtKB-UniRule"/>
</dbReference>
<dbReference type="AlphaFoldDB" id="A0A1I6D5A6"/>
<dbReference type="Proteomes" id="UP000199302">
    <property type="component" value="Unassembled WGS sequence"/>
</dbReference>
<evidence type="ECO:0000313" key="8">
    <source>
        <dbReference type="EMBL" id="SFR00600.1"/>
    </source>
</evidence>
<dbReference type="Gene3D" id="2.60.40.4070">
    <property type="match status" value="1"/>
</dbReference>
<reference evidence="8 9" key="1">
    <citation type="submission" date="2016-10" db="EMBL/GenBank/DDBJ databases">
        <authorList>
            <person name="de Groot N.N."/>
        </authorList>
    </citation>
    <scope>NUCLEOTIDE SEQUENCE [LARGE SCALE GENOMIC DNA]</scope>
    <source>
        <strain evidence="9">KMM 9023,NRIC 0796,JCM 17311,KCTC 23692</strain>
    </source>
</reference>
<gene>
    <name evidence="8" type="ORF">SAMN04515673_102187</name>
</gene>
<keyword evidence="8" id="KW-0282">Flagellum</keyword>
<dbReference type="RefSeq" id="WP_092076834.1">
    <property type="nucleotide sequence ID" value="NZ_FOYI01000002.1"/>
</dbReference>
<evidence type="ECO:0000256" key="5">
    <source>
        <dbReference type="RuleBase" id="RU362076"/>
    </source>
</evidence>
<evidence type="ECO:0000256" key="3">
    <source>
        <dbReference type="ARBA" id="ARBA00022795"/>
    </source>
</evidence>
<dbReference type="EMBL" id="FOYI01000002">
    <property type="protein sequence ID" value="SFR00600.1"/>
    <property type="molecule type" value="Genomic_DNA"/>
</dbReference>
<comment type="similarity">
    <text evidence="1 5">Belongs to the FlgD family.</text>
</comment>
<accession>A0A1I6D5A6</accession>
<keyword evidence="8" id="KW-0969">Cilium</keyword>
<organism evidence="8 9">
    <name type="scientific">Poseidonocella sedimentorum</name>
    <dbReference type="NCBI Taxonomy" id="871652"/>
    <lineage>
        <taxon>Bacteria</taxon>
        <taxon>Pseudomonadati</taxon>
        <taxon>Pseudomonadota</taxon>
        <taxon>Alphaproteobacteria</taxon>
        <taxon>Rhodobacterales</taxon>
        <taxon>Roseobacteraceae</taxon>
        <taxon>Poseidonocella</taxon>
    </lineage>
</organism>
<dbReference type="OrthoDB" id="9785233at2"/>
<feature type="region of interest" description="Disordered" evidence="6">
    <location>
        <begin position="1"/>
        <end position="26"/>
    </location>
</feature>
<dbReference type="InterPro" id="IPR005648">
    <property type="entry name" value="FlgD"/>
</dbReference>
<keyword evidence="9" id="KW-1185">Reference proteome</keyword>
<name>A0A1I6D5A6_9RHOB</name>
<dbReference type="STRING" id="871652.SAMN04515673_102187"/>
<proteinExistence type="inferred from homology"/>
<comment type="function">
    <text evidence="4 5">Required for flagellar hook formation. May act as a scaffolding protein.</text>
</comment>
<keyword evidence="8" id="KW-0966">Cell projection</keyword>
<evidence type="ECO:0000256" key="2">
    <source>
        <dbReference type="ARBA" id="ARBA00016013"/>
    </source>
</evidence>
<dbReference type="Pfam" id="PF13860">
    <property type="entry name" value="FlgD_ig"/>
    <property type="match status" value="1"/>
</dbReference>
<dbReference type="InterPro" id="IPR025965">
    <property type="entry name" value="FlgD/Vpr_Ig-like"/>
</dbReference>
<evidence type="ECO:0000256" key="4">
    <source>
        <dbReference type="ARBA" id="ARBA00024746"/>
    </source>
</evidence>
<evidence type="ECO:0000256" key="6">
    <source>
        <dbReference type="SAM" id="MobiDB-lite"/>
    </source>
</evidence>
<evidence type="ECO:0000256" key="1">
    <source>
        <dbReference type="ARBA" id="ARBA00010577"/>
    </source>
</evidence>